<dbReference type="SUPFAM" id="SSF82185">
    <property type="entry name" value="Histone H3 K4-specific methyltransferase SET7/9 N-terminal domain"/>
    <property type="match status" value="1"/>
</dbReference>
<dbReference type="EMBL" id="CT868258">
    <property type="protein sequence ID" value="CAK77054.1"/>
    <property type="molecule type" value="Genomic_DNA"/>
</dbReference>
<evidence type="ECO:0008006" key="3">
    <source>
        <dbReference type="Google" id="ProtNLM"/>
    </source>
</evidence>
<dbReference type="AlphaFoldDB" id="A0D1Y7"/>
<dbReference type="OMA" id="YQKKTIN"/>
<accession>A0D1Y7</accession>
<dbReference type="PANTHER" id="PTHR33706">
    <property type="entry name" value="MORN VARIANT REPEAT PROTEIN"/>
    <property type="match status" value="1"/>
</dbReference>
<dbReference type="KEGG" id="ptm:GSPATT00039188001"/>
<sequence length="283" mass="33555">MEYLLEQQYNFVITQHLMLLIEEEVVMMKLEQKMEIGLKLLKIFKGLNQFYHTRLNYVTYQGQYDGGKRRGLWKANYQKKTINLGCYDENGLKNGKWVNLYKFFNSSCRVIFIGQYNHGMKIGQWNIQQKKQIIGGGMYNDEGKKIGVWKELQKNFQLDFEVFYTGLYEQGIRQGEWKIYFQDRLIGGGNYDQQGMKHGVWKDAHQNFSYRIQVTYQGEYVEGWKKGRWNILVIDQIIGGGDYDEGVKQGKWIEVDDKYAEYTDYLSQIATVQFYALENIHMV</sequence>
<dbReference type="RefSeq" id="XP_001444451.1">
    <property type="nucleotide sequence ID" value="XM_001444414.1"/>
</dbReference>
<evidence type="ECO:0000313" key="1">
    <source>
        <dbReference type="EMBL" id="CAK77054.1"/>
    </source>
</evidence>
<dbReference type="PANTHER" id="PTHR33706:SF1">
    <property type="entry name" value="TPR REPEAT PROTEIN"/>
    <property type="match status" value="1"/>
</dbReference>
<keyword evidence="2" id="KW-1185">Reference proteome</keyword>
<reference evidence="1 2" key="1">
    <citation type="journal article" date="2006" name="Nature">
        <title>Global trends of whole-genome duplications revealed by the ciliate Paramecium tetraurelia.</title>
        <authorList>
            <consortium name="Genoscope"/>
            <person name="Aury J.-M."/>
            <person name="Jaillon O."/>
            <person name="Duret L."/>
            <person name="Noel B."/>
            <person name="Jubin C."/>
            <person name="Porcel B.M."/>
            <person name="Segurens B."/>
            <person name="Daubin V."/>
            <person name="Anthouard V."/>
            <person name="Aiach N."/>
            <person name="Arnaiz O."/>
            <person name="Billaut A."/>
            <person name="Beisson J."/>
            <person name="Blanc I."/>
            <person name="Bouhouche K."/>
            <person name="Camara F."/>
            <person name="Duharcourt S."/>
            <person name="Guigo R."/>
            <person name="Gogendeau D."/>
            <person name="Katinka M."/>
            <person name="Keller A.-M."/>
            <person name="Kissmehl R."/>
            <person name="Klotz C."/>
            <person name="Koll F."/>
            <person name="Le Moue A."/>
            <person name="Lepere C."/>
            <person name="Malinsky S."/>
            <person name="Nowacki M."/>
            <person name="Nowak J.K."/>
            <person name="Plattner H."/>
            <person name="Poulain J."/>
            <person name="Ruiz F."/>
            <person name="Serrano V."/>
            <person name="Zagulski M."/>
            <person name="Dessen P."/>
            <person name="Betermier M."/>
            <person name="Weissenbach J."/>
            <person name="Scarpelli C."/>
            <person name="Schachter V."/>
            <person name="Sperling L."/>
            <person name="Meyer E."/>
            <person name="Cohen J."/>
            <person name="Wincker P."/>
        </authorList>
    </citation>
    <scope>NUCLEOTIDE SEQUENCE [LARGE SCALE GENOMIC DNA]</scope>
    <source>
        <strain evidence="1 2">Stock d4-2</strain>
    </source>
</reference>
<organism evidence="1 2">
    <name type="scientific">Paramecium tetraurelia</name>
    <dbReference type="NCBI Taxonomy" id="5888"/>
    <lineage>
        <taxon>Eukaryota</taxon>
        <taxon>Sar</taxon>
        <taxon>Alveolata</taxon>
        <taxon>Ciliophora</taxon>
        <taxon>Intramacronucleata</taxon>
        <taxon>Oligohymenophorea</taxon>
        <taxon>Peniculida</taxon>
        <taxon>Parameciidae</taxon>
        <taxon>Paramecium</taxon>
    </lineage>
</organism>
<gene>
    <name evidence="1" type="ORF">GSPATT00039188001</name>
</gene>
<protein>
    <recommendedName>
        <fullName evidence="3">MORN repeat protein</fullName>
    </recommendedName>
</protein>
<dbReference type="InParanoid" id="A0D1Y7"/>
<dbReference type="GeneID" id="5030236"/>
<dbReference type="Proteomes" id="UP000000600">
    <property type="component" value="Unassembled WGS sequence"/>
</dbReference>
<name>A0D1Y7_PARTE</name>
<proteinExistence type="predicted"/>
<dbReference type="OrthoDB" id="10343394at2759"/>
<dbReference type="HOGENOM" id="CLU_985027_0_0_1"/>
<evidence type="ECO:0000313" key="2">
    <source>
        <dbReference type="Proteomes" id="UP000000600"/>
    </source>
</evidence>